<keyword evidence="4 5" id="KW-0732">Signal</keyword>
<evidence type="ECO:0000256" key="1">
    <source>
        <dbReference type="ARBA" id="ARBA00004613"/>
    </source>
</evidence>
<dbReference type="AlphaFoldDB" id="A0A225WT25"/>
<comment type="subcellular location">
    <subcellularLocation>
        <location evidence="1 5">Secreted</location>
    </subcellularLocation>
</comment>
<feature type="signal peptide" evidence="5">
    <location>
        <begin position="1"/>
        <end position="19"/>
    </location>
</feature>
<evidence type="ECO:0000256" key="4">
    <source>
        <dbReference type="ARBA" id="ARBA00022729"/>
    </source>
</evidence>
<comment type="similarity">
    <text evidence="2 5">Belongs to the RxLR effector family.</text>
</comment>
<reference evidence="8" key="1">
    <citation type="submission" date="2017-03" db="EMBL/GenBank/DDBJ databases">
        <title>Phytopthora megakarya and P. palmivora, two closely related causual agents of cacao black pod achieved similar genome size and gene model numbers by different mechanisms.</title>
        <authorList>
            <person name="Ali S."/>
            <person name="Shao J."/>
            <person name="Larry D.J."/>
            <person name="Kronmiller B."/>
            <person name="Shen D."/>
            <person name="Strem M.D."/>
            <person name="Melnick R.L."/>
            <person name="Guiltinan M.J."/>
            <person name="Tyler B.M."/>
            <person name="Meinhardt L.W."/>
            <person name="Bailey B.A."/>
        </authorList>
    </citation>
    <scope>NUCLEOTIDE SEQUENCE [LARGE SCALE GENOMIC DNA]</scope>
    <source>
        <strain evidence="8">zdho120</strain>
    </source>
</reference>
<feature type="coiled-coil region" evidence="6">
    <location>
        <begin position="51"/>
        <end position="78"/>
    </location>
</feature>
<evidence type="ECO:0000313" key="7">
    <source>
        <dbReference type="EMBL" id="OWZ20772.1"/>
    </source>
</evidence>
<dbReference type="EMBL" id="NBNE01000291">
    <property type="protein sequence ID" value="OWZ20772.1"/>
    <property type="molecule type" value="Genomic_DNA"/>
</dbReference>
<evidence type="ECO:0000256" key="5">
    <source>
        <dbReference type="RuleBase" id="RU367124"/>
    </source>
</evidence>
<protein>
    <recommendedName>
        <fullName evidence="5">RxLR effector protein</fullName>
    </recommendedName>
</protein>
<comment type="domain">
    <text evidence="5">The RxLR-dEER motif acts to carry the protein into the host cell cytoplasm through binding to cell surface phosphatidylinositol-3-phosphate.</text>
</comment>
<evidence type="ECO:0000256" key="2">
    <source>
        <dbReference type="ARBA" id="ARBA00010400"/>
    </source>
</evidence>
<comment type="caution">
    <text evidence="7">The sequence shown here is derived from an EMBL/GenBank/DDBJ whole genome shotgun (WGS) entry which is preliminary data.</text>
</comment>
<comment type="function">
    <text evidence="5">Effector that suppresses plant defense responses during pathogen infection.</text>
</comment>
<sequence length="141" mass="15965">MRVTYTILFAVATVMATIGESSVISDKTELSKVKWEPPTQSAHDSRRFLRKRQAADEYENAKDEERSYQAQFEQLAAKLKGNMGLIDAVKGMTRDNAFLHLQHVAKGFSMNERIIIINLSKMIPEEKAAMIAKITALHQRV</sequence>
<evidence type="ECO:0000256" key="3">
    <source>
        <dbReference type="ARBA" id="ARBA00022525"/>
    </source>
</evidence>
<dbReference type="InterPro" id="IPR031825">
    <property type="entry name" value="RXLR"/>
</dbReference>
<dbReference type="GO" id="GO:0005576">
    <property type="term" value="C:extracellular region"/>
    <property type="evidence" value="ECO:0007669"/>
    <property type="project" value="UniProtKB-SubCell"/>
</dbReference>
<dbReference type="Pfam" id="PF16810">
    <property type="entry name" value="RXLR"/>
    <property type="match status" value="1"/>
</dbReference>
<keyword evidence="6" id="KW-0175">Coiled coil</keyword>
<evidence type="ECO:0000256" key="6">
    <source>
        <dbReference type="SAM" id="Coils"/>
    </source>
</evidence>
<name>A0A225WT25_9STRA</name>
<keyword evidence="8" id="KW-1185">Reference proteome</keyword>
<accession>A0A225WT25</accession>
<keyword evidence="3 5" id="KW-0964">Secreted</keyword>
<organism evidence="7 8">
    <name type="scientific">Phytophthora megakarya</name>
    <dbReference type="NCBI Taxonomy" id="4795"/>
    <lineage>
        <taxon>Eukaryota</taxon>
        <taxon>Sar</taxon>
        <taxon>Stramenopiles</taxon>
        <taxon>Oomycota</taxon>
        <taxon>Peronosporomycetes</taxon>
        <taxon>Peronosporales</taxon>
        <taxon>Peronosporaceae</taxon>
        <taxon>Phytophthora</taxon>
    </lineage>
</organism>
<dbReference type="Proteomes" id="UP000198211">
    <property type="component" value="Unassembled WGS sequence"/>
</dbReference>
<proteinExistence type="inferred from homology"/>
<feature type="chain" id="PRO_5028501044" description="RxLR effector protein" evidence="5">
    <location>
        <begin position="20"/>
        <end position="141"/>
    </location>
</feature>
<evidence type="ECO:0000313" key="8">
    <source>
        <dbReference type="Proteomes" id="UP000198211"/>
    </source>
</evidence>
<gene>
    <name evidence="7" type="ORF">PHMEG_0004768</name>
</gene>